<protein>
    <submittedName>
        <fullName evidence="6">Succinate-semialdehyde dehydrogenase (NADP(+))</fullName>
        <ecNumber evidence="6">1.2.1.16</ecNumber>
    </submittedName>
</protein>
<dbReference type="InterPro" id="IPR016163">
    <property type="entry name" value="Ald_DH_C"/>
</dbReference>
<dbReference type="Gene3D" id="3.40.605.10">
    <property type="entry name" value="Aldehyde Dehydrogenase, Chain A, domain 1"/>
    <property type="match status" value="1"/>
</dbReference>
<keyword evidence="7" id="KW-1185">Reference proteome</keyword>
<dbReference type="InterPro" id="IPR010102">
    <property type="entry name" value="Succ_semiAld_DH"/>
</dbReference>
<sequence length="485" mass="52819">MKLQDPNLLKSQCYIDSVWVNADNDQTISVTDPATGETITSVPKCGSNETRRAVDAAELAFQDWHKKTAKERSVLLRRWYELMIEHKEDLALIMTREQGKPLTEARGEIDYAASYIEWFAEETRRVYGETIPSPWESARLLVLRQPIGVAAAITPWNFPAAMITRKAAPALGAGCTIVVKPASQTPLTALAIAELAHRAGFPPGVFNVVTGSAADIGEELTSNPKVRKLSFTGSTEIGSQLMSESAATVKKVSLELGGNAPFIVFDDADLDAAVEGVIISKYRNTGQTCVCANRIYVHDKVYDIFASKLAAAVAKLKVGPGTEDGVTQGPLIDMRAVDKMESHINDATSKGAKVILGGKRHKLGGSFFEPTILTGVTQQMMVAQDETFGPLAPLFRFETEEEVIAHANDTRFGLAAYFYSRDIGRIWRVGEALEYGMVGLNTGRISTEVAPFGGVKASGIGREGSRHGMDEYLEIKYFCMDGLDR</sequence>
<dbReference type="CDD" id="cd07103">
    <property type="entry name" value="ALDH_F5_SSADH_GabD"/>
    <property type="match status" value="1"/>
</dbReference>
<feature type="active site" evidence="3">
    <location>
        <position position="255"/>
    </location>
</feature>
<reference evidence="7" key="1">
    <citation type="submission" date="2017-09" db="EMBL/GenBank/DDBJ databases">
        <authorList>
            <person name="Cho G.-S."/>
            <person name="Oguntoyinbo F.A."/>
            <person name="Cnockaert M."/>
            <person name="Kabisch J."/>
            <person name="Neve H."/>
            <person name="Bockelmann W."/>
            <person name="Wenning M."/>
            <person name="Franz C.M."/>
            <person name="Vandamme P."/>
        </authorList>
    </citation>
    <scope>NUCLEOTIDE SEQUENCE [LARGE SCALE GENOMIC DNA]</scope>
    <source>
        <strain evidence="7">MBT G8648</strain>
    </source>
</reference>
<dbReference type="EMBL" id="NWUX01000005">
    <property type="protein sequence ID" value="PCF96065.1"/>
    <property type="molecule type" value="Genomic_DNA"/>
</dbReference>
<dbReference type="RefSeq" id="WP_096651052.1">
    <property type="nucleotide sequence ID" value="NZ_NWUX01000005.1"/>
</dbReference>
<dbReference type="InterPro" id="IPR016160">
    <property type="entry name" value="Ald_DH_CS_CYS"/>
</dbReference>
<dbReference type="PROSITE" id="PS00687">
    <property type="entry name" value="ALDEHYDE_DEHYDR_GLU"/>
    <property type="match status" value="1"/>
</dbReference>
<dbReference type="InterPro" id="IPR015590">
    <property type="entry name" value="Aldehyde_DH_dom"/>
</dbReference>
<dbReference type="GO" id="GO:0009450">
    <property type="term" value="P:gamma-aminobutyric acid catabolic process"/>
    <property type="evidence" value="ECO:0007669"/>
    <property type="project" value="InterPro"/>
</dbReference>
<dbReference type="Gene3D" id="3.40.309.10">
    <property type="entry name" value="Aldehyde Dehydrogenase, Chain A, domain 2"/>
    <property type="match status" value="1"/>
</dbReference>
<accession>A0A2A4HPB6</accession>
<keyword evidence="2 4" id="KW-0560">Oxidoreductase</keyword>
<proteinExistence type="inferred from homology"/>
<dbReference type="GO" id="GO:0004777">
    <property type="term" value="F:succinate-semialdehyde dehydrogenase (NAD+) activity"/>
    <property type="evidence" value="ECO:0007669"/>
    <property type="project" value="TreeGrafter"/>
</dbReference>
<dbReference type="AlphaFoldDB" id="A0A2A4HPB6"/>
<dbReference type="PROSITE" id="PS00070">
    <property type="entry name" value="ALDEHYDE_DEHYDR_CYS"/>
    <property type="match status" value="1"/>
</dbReference>
<feature type="domain" description="Aldehyde dehydrogenase" evidence="5">
    <location>
        <begin position="19"/>
        <end position="477"/>
    </location>
</feature>
<dbReference type="NCBIfam" id="TIGR01780">
    <property type="entry name" value="SSADH"/>
    <property type="match status" value="1"/>
</dbReference>
<dbReference type="GO" id="GO:0005829">
    <property type="term" value="C:cytosol"/>
    <property type="evidence" value="ECO:0007669"/>
    <property type="project" value="TreeGrafter"/>
</dbReference>
<evidence type="ECO:0000256" key="3">
    <source>
        <dbReference type="PROSITE-ProRule" id="PRU10007"/>
    </source>
</evidence>
<dbReference type="PANTHER" id="PTHR43353:SF5">
    <property type="entry name" value="SUCCINATE-SEMIALDEHYDE DEHYDROGENASE, MITOCHONDRIAL"/>
    <property type="match status" value="1"/>
</dbReference>
<dbReference type="InterPro" id="IPR016161">
    <property type="entry name" value="Ald_DH/histidinol_DH"/>
</dbReference>
<dbReference type="InterPro" id="IPR050740">
    <property type="entry name" value="Aldehyde_DH_Superfamily"/>
</dbReference>
<evidence type="ECO:0000256" key="2">
    <source>
        <dbReference type="ARBA" id="ARBA00023002"/>
    </source>
</evidence>
<dbReference type="PANTHER" id="PTHR43353">
    <property type="entry name" value="SUCCINATE-SEMIALDEHYDE DEHYDROGENASE, MITOCHONDRIAL"/>
    <property type="match status" value="1"/>
</dbReference>
<dbReference type="FunFam" id="3.40.309.10:FF:000004">
    <property type="entry name" value="Succinate-semialdehyde dehydrogenase I"/>
    <property type="match status" value="1"/>
</dbReference>
<dbReference type="InterPro" id="IPR029510">
    <property type="entry name" value="Ald_DH_CS_GLU"/>
</dbReference>
<dbReference type="InterPro" id="IPR016162">
    <property type="entry name" value="Ald_DH_N"/>
</dbReference>
<organism evidence="6 7">
    <name type="scientific">Vreelandella nigrificans</name>
    <dbReference type="NCBI Taxonomy" id="2042704"/>
    <lineage>
        <taxon>Bacteria</taxon>
        <taxon>Pseudomonadati</taxon>
        <taxon>Pseudomonadota</taxon>
        <taxon>Gammaproteobacteria</taxon>
        <taxon>Oceanospirillales</taxon>
        <taxon>Halomonadaceae</taxon>
        <taxon>Vreelandella</taxon>
    </lineage>
</organism>
<evidence type="ECO:0000256" key="4">
    <source>
        <dbReference type="RuleBase" id="RU003345"/>
    </source>
</evidence>
<dbReference type="OrthoDB" id="9812625at2"/>
<evidence type="ECO:0000259" key="5">
    <source>
        <dbReference type="Pfam" id="PF00171"/>
    </source>
</evidence>
<evidence type="ECO:0000313" key="7">
    <source>
        <dbReference type="Proteomes" id="UP000218677"/>
    </source>
</evidence>
<evidence type="ECO:0000313" key="6">
    <source>
        <dbReference type="EMBL" id="PCF96065.1"/>
    </source>
</evidence>
<dbReference type="EC" id="1.2.1.16" evidence="6"/>
<dbReference type="SUPFAM" id="SSF53720">
    <property type="entry name" value="ALDH-like"/>
    <property type="match status" value="1"/>
</dbReference>
<dbReference type="Pfam" id="PF00171">
    <property type="entry name" value="Aldedh"/>
    <property type="match status" value="1"/>
</dbReference>
<comment type="similarity">
    <text evidence="1 4">Belongs to the aldehyde dehydrogenase family.</text>
</comment>
<evidence type="ECO:0000256" key="1">
    <source>
        <dbReference type="ARBA" id="ARBA00009986"/>
    </source>
</evidence>
<name>A0A2A4HPB6_9GAMM</name>
<dbReference type="FunFam" id="3.40.605.10:FF:000005">
    <property type="entry name" value="Succinate-semialdehyde dehydrogenase I"/>
    <property type="match status" value="1"/>
</dbReference>
<comment type="caution">
    <text evidence="6">The sequence shown here is derived from an EMBL/GenBank/DDBJ whole genome shotgun (WGS) entry which is preliminary data.</text>
</comment>
<gene>
    <name evidence="6" type="primary">gabD</name>
    <name evidence="6" type="ORF">CPA45_08065</name>
</gene>
<dbReference type="Proteomes" id="UP000218677">
    <property type="component" value="Unassembled WGS sequence"/>
</dbReference>